<organism evidence="2 3">
    <name type="scientific">Cryptococcus deuterogattii Ram5</name>
    <dbReference type="NCBI Taxonomy" id="1296110"/>
    <lineage>
        <taxon>Eukaryota</taxon>
        <taxon>Fungi</taxon>
        <taxon>Dikarya</taxon>
        <taxon>Basidiomycota</taxon>
        <taxon>Agaricomycotina</taxon>
        <taxon>Tremellomycetes</taxon>
        <taxon>Tremellales</taxon>
        <taxon>Cryptococcaceae</taxon>
        <taxon>Cryptococcus</taxon>
        <taxon>Cryptococcus gattii species complex</taxon>
    </lineage>
</organism>
<dbReference type="AlphaFoldDB" id="A0A0D0USA5"/>
<reference evidence="2 3" key="1">
    <citation type="submission" date="2015-01" db="EMBL/GenBank/DDBJ databases">
        <title>The Genome Sequence of Cryptococcus gattii Ram5.</title>
        <authorList>
            <consortium name="The Broad Institute Genomics Platform"/>
            <person name="Cuomo C."/>
            <person name="Litvintseva A."/>
            <person name="Chen Y."/>
            <person name="Heitman J."/>
            <person name="Sun S."/>
            <person name="Springer D."/>
            <person name="Dromer F."/>
            <person name="Young S."/>
            <person name="Zeng Q."/>
            <person name="Gargeya S."/>
            <person name="Abouelleil A."/>
            <person name="Alvarado L."/>
            <person name="Chapman S.B."/>
            <person name="Gainer-Dewar J."/>
            <person name="Goldberg J."/>
            <person name="Griggs A."/>
            <person name="Gujja S."/>
            <person name="Hansen M."/>
            <person name="Howarth C."/>
            <person name="Imamovic A."/>
            <person name="Larimer J."/>
            <person name="Murphy C."/>
            <person name="Naylor J."/>
            <person name="Pearson M."/>
            <person name="Priest M."/>
            <person name="Roberts A."/>
            <person name="Saif S."/>
            <person name="Shea T."/>
            <person name="Sykes S."/>
            <person name="Wortman J."/>
            <person name="Nusbaum C."/>
            <person name="Birren B."/>
        </authorList>
    </citation>
    <scope>NUCLEOTIDE SEQUENCE [LARGE SCALE GENOMIC DNA]</scope>
    <source>
        <strain evidence="2 3">Ram5</strain>
    </source>
</reference>
<sequence length="100" mass="11215">MNVANEHGNSTQPSHQLLPHFSYNCNTQITFLLTIDSTLSITMVNPSDSDLYTIQPIDRWSSPFSHVNQHIPSRPPYIAPGEVPQEPEVDKLASEKSGLW</sequence>
<dbReference type="Proteomes" id="UP000053392">
    <property type="component" value="Unassembled WGS sequence"/>
</dbReference>
<keyword evidence="3" id="KW-1185">Reference proteome</keyword>
<dbReference type="HOGENOM" id="CLU_2320294_0_0_1"/>
<dbReference type="OrthoDB" id="2573608at2759"/>
<proteinExistence type="predicted"/>
<name>A0A0D0USA5_9TREE</name>
<evidence type="ECO:0000313" key="2">
    <source>
        <dbReference type="EMBL" id="KIR38056.1"/>
    </source>
</evidence>
<accession>A0A0D0USA5</accession>
<dbReference type="EMBL" id="KN847912">
    <property type="protein sequence ID" value="KIR38056.1"/>
    <property type="molecule type" value="Genomic_DNA"/>
</dbReference>
<feature type="region of interest" description="Disordered" evidence="1">
    <location>
        <begin position="71"/>
        <end position="100"/>
    </location>
</feature>
<evidence type="ECO:0000313" key="3">
    <source>
        <dbReference type="Proteomes" id="UP000053392"/>
    </source>
</evidence>
<protein>
    <submittedName>
        <fullName evidence="2">Uncharacterized protein</fullName>
    </submittedName>
</protein>
<gene>
    <name evidence="2" type="ORF">I313_06051</name>
</gene>
<evidence type="ECO:0000256" key="1">
    <source>
        <dbReference type="SAM" id="MobiDB-lite"/>
    </source>
</evidence>